<dbReference type="Pfam" id="PF06293">
    <property type="entry name" value="Kdo"/>
    <property type="match status" value="1"/>
</dbReference>
<dbReference type="STRING" id="1697053.AKN87_11315"/>
<dbReference type="AlphaFoldDB" id="A0A0K1XFR1"/>
<dbReference type="SUPFAM" id="SSF56112">
    <property type="entry name" value="Protein kinase-like (PK-like)"/>
    <property type="match status" value="1"/>
</dbReference>
<dbReference type="Proteomes" id="UP000063953">
    <property type="component" value="Chromosome"/>
</dbReference>
<dbReference type="Gene3D" id="1.10.510.10">
    <property type="entry name" value="Transferase(Phosphotransferase) domain 1"/>
    <property type="match status" value="1"/>
</dbReference>
<keyword evidence="1" id="KW-0808">Transferase</keyword>
<name>A0A0K1XFR1_9GAMM</name>
<evidence type="ECO:0000313" key="1">
    <source>
        <dbReference type="EMBL" id="AKX60022.1"/>
    </source>
</evidence>
<organism evidence="1 2">
    <name type="scientific">Thiopseudomonas alkaliphila</name>
    <dbReference type="NCBI Taxonomy" id="1697053"/>
    <lineage>
        <taxon>Bacteria</taxon>
        <taxon>Pseudomonadati</taxon>
        <taxon>Pseudomonadota</taxon>
        <taxon>Gammaproteobacteria</taxon>
        <taxon>Pseudomonadales</taxon>
        <taxon>Pseudomonadaceae</taxon>
        <taxon>Thiopseudomonas</taxon>
    </lineage>
</organism>
<dbReference type="EMBL" id="CP012365">
    <property type="protein sequence ID" value="AKX60022.1"/>
    <property type="molecule type" value="Genomic_DNA"/>
</dbReference>
<dbReference type="RefSeq" id="WP_053101256.1">
    <property type="nucleotide sequence ID" value="NZ_CP012365.1"/>
</dbReference>
<dbReference type="InterPro" id="IPR011009">
    <property type="entry name" value="Kinase-like_dom_sf"/>
</dbReference>
<evidence type="ECO:0000313" key="2">
    <source>
        <dbReference type="Proteomes" id="UP000063953"/>
    </source>
</evidence>
<dbReference type="InterPro" id="IPR008271">
    <property type="entry name" value="Ser/Thr_kinase_AS"/>
</dbReference>
<accession>A0A0K1XFR1</accession>
<keyword evidence="1" id="KW-0418">Kinase</keyword>
<keyword evidence="2" id="KW-1185">Reference proteome</keyword>
<dbReference type="PATRIC" id="fig|1698449.3.peg.1776"/>
<reference evidence="1 2" key="1">
    <citation type="journal article" date="2015" name="Genome Announc.">
        <title>Genome Sequences of Oblitimonas alkaliphila gen. nov. sp. nov. (Proposed), a Novel Bacterium of the Pseudomonadaceae Family.</title>
        <authorList>
            <person name="Lauer A.C."/>
            <person name="Nicholson A.C."/>
            <person name="Humrighouse B.W."/>
            <person name="Emery B."/>
            <person name="Drobish A."/>
            <person name="Juieng P."/>
            <person name="Loparev V."/>
            <person name="McQuiston J.R."/>
        </authorList>
    </citation>
    <scope>NUCLEOTIDE SEQUENCE [LARGE SCALE GENOMIC DNA]</scope>
    <source>
        <strain evidence="1 2">E5571</strain>
    </source>
</reference>
<dbReference type="PROSITE" id="PS00108">
    <property type="entry name" value="PROTEIN_KINASE_ST"/>
    <property type="match status" value="1"/>
</dbReference>
<gene>
    <name evidence="1" type="ORF">AKN88_08835</name>
</gene>
<protein>
    <submittedName>
        <fullName evidence="1">Heptose kinase</fullName>
    </submittedName>
</protein>
<sequence>MLWQLSAEYQSLAAEFGSLEAVFALEGERITHDPISELIKVTRQGVDFYVKRYRNNGKGLRAWLPTTRIQAEWQNLQRFKQWGIATAEVIAYGQERRYGKFIRGAMITRGLPGTADLAHLANQQDPRLQDPQWVAQVSQQVAEMTRILHQQRFAHNDLKWRNLLVNQQGKVFLIDCPTGRFWCWPFLQRRLIKDLACLDKVASEQLSRTQRLRFYLAYRQQSRLTRQDKGYIRQIVHYFKGRE</sequence>
<proteinExistence type="predicted"/>
<dbReference type="GO" id="GO:0004672">
    <property type="term" value="F:protein kinase activity"/>
    <property type="evidence" value="ECO:0007669"/>
    <property type="project" value="InterPro"/>
</dbReference>